<reference evidence="2" key="1">
    <citation type="submission" date="2021-01" db="EMBL/GenBank/DDBJ databases">
        <authorList>
            <person name="Corre E."/>
            <person name="Pelletier E."/>
            <person name="Niang G."/>
            <person name="Scheremetjew M."/>
            <person name="Finn R."/>
            <person name="Kale V."/>
            <person name="Holt S."/>
            <person name="Cochrane G."/>
            <person name="Meng A."/>
            <person name="Brown T."/>
            <person name="Cohen L."/>
        </authorList>
    </citation>
    <scope>NUCLEOTIDE SEQUENCE</scope>
    <source>
        <strain evidence="2">CCMP3107</strain>
    </source>
</reference>
<sequence length="148" mass="17101">MGGKKKAVKKGGAKKKKSSKSATDEEKQQVVDQNMPAFVLAPDLEEWVTLQLNLLNWSYMNTEYRVKTSTHIFRIKNYLKERHGRIEELIICKDSFSEANEMADEMKTLEDYGVKGAPEDHEPPARCPIFYDFKQSDHHDPLLLVWNS</sequence>
<evidence type="ECO:0000256" key="1">
    <source>
        <dbReference type="SAM" id="MobiDB-lite"/>
    </source>
</evidence>
<feature type="region of interest" description="Disordered" evidence="1">
    <location>
        <begin position="1"/>
        <end position="29"/>
    </location>
</feature>
<gene>
    <name evidence="2" type="ORF">HAKA00212_LOCUS716</name>
</gene>
<proteinExistence type="predicted"/>
<evidence type="ECO:0000313" key="2">
    <source>
        <dbReference type="EMBL" id="CAE0621118.1"/>
    </source>
</evidence>
<name>A0A6V1N8Z5_HETAK</name>
<dbReference type="EMBL" id="HBIU01002058">
    <property type="protein sequence ID" value="CAE0621118.1"/>
    <property type="molecule type" value="Transcribed_RNA"/>
</dbReference>
<dbReference type="AlphaFoldDB" id="A0A6V1N8Z5"/>
<protein>
    <submittedName>
        <fullName evidence="2">Uncharacterized protein</fullName>
    </submittedName>
</protein>
<accession>A0A6V1N8Z5</accession>
<feature type="compositionally biased region" description="Basic residues" evidence="1">
    <location>
        <begin position="1"/>
        <end position="19"/>
    </location>
</feature>
<organism evidence="2">
    <name type="scientific">Heterosigma akashiwo</name>
    <name type="common">Chromophytic alga</name>
    <name type="synonym">Heterosigma carterae</name>
    <dbReference type="NCBI Taxonomy" id="2829"/>
    <lineage>
        <taxon>Eukaryota</taxon>
        <taxon>Sar</taxon>
        <taxon>Stramenopiles</taxon>
        <taxon>Ochrophyta</taxon>
        <taxon>Raphidophyceae</taxon>
        <taxon>Chattonellales</taxon>
        <taxon>Chattonellaceae</taxon>
        <taxon>Heterosigma</taxon>
    </lineage>
</organism>